<dbReference type="EMBL" id="BPLQ01003972">
    <property type="protein sequence ID" value="GIY04771.1"/>
    <property type="molecule type" value="Genomic_DNA"/>
</dbReference>
<dbReference type="Proteomes" id="UP001054837">
    <property type="component" value="Unassembled WGS sequence"/>
</dbReference>
<feature type="region of interest" description="Disordered" evidence="1">
    <location>
        <begin position="84"/>
        <end position="111"/>
    </location>
</feature>
<reference evidence="2 3" key="1">
    <citation type="submission" date="2021-06" db="EMBL/GenBank/DDBJ databases">
        <title>Caerostris darwini draft genome.</title>
        <authorList>
            <person name="Kono N."/>
            <person name="Arakawa K."/>
        </authorList>
    </citation>
    <scope>NUCLEOTIDE SEQUENCE [LARGE SCALE GENOMIC DNA]</scope>
</reference>
<sequence length="124" mass="13476">MIRRCMFIALEVSIGQLNSTQPGKLRKGSNINTPGPTTPFPDNLNPPLPPRTSRPAPEMIRLCMFIALEVSVGQLNSTQTAMLRKGSNINTPGPTTPFPDNRNLPLPPSSQNITTVTSVFMTCN</sequence>
<feature type="region of interest" description="Disordered" evidence="1">
    <location>
        <begin position="19"/>
        <end position="55"/>
    </location>
</feature>
<evidence type="ECO:0000313" key="2">
    <source>
        <dbReference type="EMBL" id="GIY04771.1"/>
    </source>
</evidence>
<dbReference type="AlphaFoldDB" id="A0AAV4Q6Y2"/>
<feature type="compositionally biased region" description="Polar residues" evidence="1">
    <location>
        <begin position="84"/>
        <end position="93"/>
    </location>
</feature>
<proteinExistence type="predicted"/>
<name>A0AAV4Q6Y2_9ARAC</name>
<evidence type="ECO:0000313" key="3">
    <source>
        <dbReference type="Proteomes" id="UP001054837"/>
    </source>
</evidence>
<comment type="caution">
    <text evidence="2">The sequence shown here is derived from an EMBL/GenBank/DDBJ whole genome shotgun (WGS) entry which is preliminary data.</text>
</comment>
<accession>A0AAV4Q6Y2</accession>
<organism evidence="2 3">
    <name type="scientific">Caerostris darwini</name>
    <dbReference type="NCBI Taxonomy" id="1538125"/>
    <lineage>
        <taxon>Eukaryota</taxon>
        <taxon>Metazoa</taxon>
        <taxon>Ecdysozoa</taxon>
        <taxon>Arthropoda</taxon>
        <taxon>Chelicerata</taxon>
        <taxon>Arachnida</taxon>
        <taxon>Araneae</taxon>
        <taxon>Araneomorphae</taxon>
        <taxon>Entelegynae</taxon>
        <taxon>Araneoidea</taxon>
        <taxon>Araneidae</taxon>
        <taxon>Caerostris</taxon>
    </lineage>
</organism>
<protein>
    <submittedName>
        <fullName evidence="2">Uncharacterized protein</fullName>
    </submittedName>
</protein>
<keyword evidence="3" id="KW-1185">Reference proteome</keyword>
<feature type="compositionally biased region" description="Pro residues" evidence="1">
    <location>
        <begin position="36"/>
        <end position="52"/>
    </location>
</feature>
<evidence type="ECO:0000256" key="1">
    <source>
        <dbReference type="SAM" id="MobiDB-lite"/>
    </source>
</evidence>
<gene>
    <name evidence="2" type="ORF">CDAR_259951</name>
</gene>